<evidence type="ECO:0000313" key="4">
    <source>
        <dbReference type="EnsemblMetazoa" id="HelroP188334"/>
    </source>
</evidence>
<organism evidence="4 5">
    <name type="scientific">Helobdella robusta</name>
    <name type="common">Californian leech</name>
    <dbReference type="NCBI Taxonomy" id="6412"/>
    <lineage>
        <taxon>Eukaryota</taxon>
        <taxon>Metazoa</taxon>
        <taxon>Spiralia</taxon>
        <taxon>Lophotrochozoa</taxon>
        <taxon>Annelida</taxon>
        <taxon>Clitellata</taxon>
        <taxon>Hirudinea</taxon>
        <taxon>Rhynchobdellida</taxon>
        <taxon>Glossiphoniidae</taxon>
        <taxon>Helobdella</taxon>
    </lineage>
</organism>
<dbReference type="HOGENOM" id="CLU_861306_0_0_1"/>
<feature type="region of interest" description="Disordered" evidence="2">
    <location>
        <begin position="261"/>
        <end position="292"/>
    </location>
</feature>
<proteinExistence type="predicted"/>
<dbReference type="STRING" id="6412.T1FPW4"/>
<accession>T1FPW4</accession>
<evidence type="ECO:0000313" key="5">
    <source>
        <dbReference type="Proteomes" id="UP000015101"/>
    </source>
</evidence>
<protein>
    <recommendedName>
        <fullName evidence="6">Transport and Golgi organization protein 1 homolog</fullName>
    </recommendedName>
</protein>
<evidence type="ECO:0008006" key="6">
    <source>
        <dbReference type="Google" id="ProtNLM"/>
    </source>
</evidence>
<feature type="region of interest" description="Disordered" evidence="2">
    <location>
        <begin position="304"/>
        <end position="323"/>
    </location>
</feature>
<keyword evidence="1" id="KW-0175">Coiled coil</keyword>
<dbReference type="EMBL" id="KB096324">
    <property type="protein sequence ID" value="ESO06345.1"/>
    <property type="molecule type" value="Genomic_DNA"/>
</dbReference>
<dbReference type="KEGG" id="hro:HELRODRAFT_188334"/>
<evidence type="ECO:0000313" key="3">
    <source>
        <dbReference type="EMBL" id="ESO06345.1"/>
    </source>
</evidence>
<feature type="compositionally biased region" description="Pro residues" evidence="2">
    <location>
        <begin position="279"/>
        <end position="292"/>
    </location>
</feature>
<dbReference type="EnsemblMetazoa" id="HelroT188334">
    <property type="protein sequence ID" value="HelroP188334"/>
    <property type="gene ID" value="HelroG188334"/>
</dbReference>
<dbReference type="GeneID" id="20210861"/>
<dbReference type="FunCoup" id="T1FPW4">
    <property type="interactions" value="26"/>
</dbReference>
<dbReference type="Proteomes" id="UP000015101">
    <property type="component" value="Unassembled WGS sequence"/>
</dbReference>
<gene>
    <name evidence="4" type="primary">20210861</name>
    <name evidence="3" type="ORF">HELRODRAFT_188334</name>
</gene>
<dbReference type="RefSeq" id="XP_009015713.1">
    <property type="nucleotide sequence ID" value="XM_009017465.1"/>
</dbReference>
<name>T1FPW4_HELRO</name>
<dbReference type="EMBL" id="AMQM01000612">
    <property type="status" value="NOT_ANNOTATED_CDS"/>
    <property type="molecule type" value="Genomic_DNA"/>
</dbReference>
<dbReference type="CTD" id="20210861"/>
<dbReference type="AlphaFoldDB" id="T1FPW4"/>
<reference evidence="3 5" key="2">
    <citation type="journal article" date="2013" name="Nature">
        <title>Insights into bilaterian evolution from three spiralian genomes.</title>
        <authorList>
            <person name="Simakov O."/>
            <person name="Marletaz F."/>
            <person name="Cho S.J."/>
            <person name="Edsinger-Gonzales E."/>
            <person name="Havlak P."/>
            <person name="Hellsten U."/>
            <person name="Kuo D.H."/>
            <person name="Larsson T."/>
            <person name="Lv J."/>
            <person name="Arendt D."/>
            <person name="Savage R."/>
            <person name="Osoegawa K."/>
            <person name="de Jong P."/>
            <person name="Grimwood J."/>
            <person name="Chapman J.A."/>
            <person name="Shapiro H."/>
            <person name="Aerts A."/>
            <person name="Otillar R.P."/>
            <person name="Terry A.Y."/>
            <person name="Boore J.L."/>
            <person name="Grigoriev I.V."/>
            <person name="Lindberg D.R."/>
            <person name="Seaver E.C."/>
            <person name="Weisblat D.A."/>
            <person name="Putnam N.H."/>
            <person name="Rokhsar D.S."/>
        </authorList>
    </citation>
    <scope>NUCLEOTIDE SEQUENCE</scope>
</reference>
<evidence type="ECO:0000256" key="1">
    <source>
        <dbReference type="SAM" id="Coils"/>
    </source>
</evidence>
<reference evidence="5" key="1">
    <citation type="submission" date="2012-12" db="EMBL/GenBank/DDBJ databases">
        <authorList>
            <person name="Hellsten U."/>
            <person name="Grimwood J."/>
            <person name="Chapman J.A."/>
            <person name="Shapiro H."/>
            <person name="Aerts A."/>
            <person name="Otillar R.P."/>
            <person name="Terry A.Y."/>
            <person name="Boore J.L."/>
            <person name="Simakov O."/>
            <person name="Marletaz F."/>
            <person name="Cho S.-J."/>
            <person name="Edsinger-Gonzales E."/>
            <person name="Havlak P."/>
            <person name="Kuo D.-H."/>
            <person name="Larsson T."/>
            <person name="Lv J."/>
            <person name="Arendt D."/>
            <person name="Savage R."/>
            <person name="Osoegawa K."/>
            <person name="de Jong P."/>
            <person name="Lindberg D.R."/>
            <person name="Seaver E.C."/>
            <person name="Weisblat D.A."/>
            <person name="Putnam N.H."/>
            <person name="Grigoriev I.V."/>
            <person name="Rokhsar D.S."/>
        </authorList>
    </citation>
    <scope>NUCLEOTIDE SEQUENCE</scope>
</reference>
<dbReference type="InParanoid" id="T1FPW4"/>
<reference evidence="4" key="3">
    <citation type="submission" date="2015-06" db="UniProtKB">
        <authorList>
            <consortium name="EnsemblMetazoa"/>
        </authorList>
    </citation>
    <scope>IDENTIFICATION</scope>
</reference>
<feature type="region of interest" description="Disordered" evidence="2">
    <location>
        <begin position="1"/>
        <end position="22"/>
    </location>
</feature>
<sequence>MHKVEKELKETSKQVENFEKRKMDSKAEENKLLANITEKKKEIEISNRLNEIFLAYDKEFLTLKDANDDGGIAQLMQKVADDFCYSKTENAIKEMQQEIDALKKALELEKEKEKVYQTELRKMKLEEEKLQSSCSKWKSDIERVISDRKMLEKLVEEKEKECAKTKDEEEARMKEDMKKEQESKELEVLKSTYMKDIEDLKNEIKEMGVQHRQKIAAIEKRTHEYWQSCLKNEKEIAQSKADITYYKTKISEMGKKIDEARSADQLSAGSPVLVRPTFQPEPPRFPPMMPPHLSRLPPPFLPPPPHLLFAPRGPNHPFDSSFE</sequence>
<keyword evidence="5" id="KW-1185">Reference proteome</keyword>
<evidence type="ECO:0000256" key="2">
    <source>
        <dbReference type="SAM" id="MobiDB-lite"/>
    </source>
</evidence>
<feature type="coiled-coil region" evidence="1">
    <location>
        <begin position="85"/>
        <end position="210"/>
    </location>
</feature>